<feature type="compositionally biased region" description="Gly residues" evidence="6">
    <location>
        <begin position="406"/>
        <end position="418"/>
    </location>
</feature>
<keyword evidence="2 7" id="KW-0812">Transmembrane</keyword>
<comment type="similarity">
    <text evidence="5">Belongs to the SAT4 family.</text>
</comment>
<accession>A0AAN6PWV4</accession>
<proteinExistence type="inferred from homology"/>
<sequence length="490" mass="52095">MTSAPPPSTYPDDLYLAADKGPQVLASICAIAAATTLFVAARIFVQAVVKNNVQIDDYLIVLSTLFAWACVGLSIEAVRWGNGKHFDLLSLEEKQAVVKFTIIAFPPGIFSFSLPKFAIVSLLTRLLNPSRWHRIFLWSLAGVCQLVLLGCIIILFAQCQPSSALWDFSLAPQATCWDKWVLVHYSMFAGSFSAVTDLYLAVYPTVVLFSLRIELRKKIALCCALGIGSVSTIVAIYKTTRIPSLASADFSYETSDLVIWTIVEGSTLIIAACIPILQPLMDLAIGRTTLRSSRSHKSGGGAGGGYNKHTGAASGSGTGTGTKTTRSAVGGVGVGVPGGEFEMHRAGWRRFGRPRDPDEDLLRTNATVTLVDRGGDEEDGRRGGMKVAARGSSSQESILAPVAEEGGLGGGGLGGGGLADRISSRGFGDDDSRESRRGSGGWMNPVRAVSTVDSCAPSPGVEGPRSPRGIVRTREVRVEYRTTGSLGRNF</sequence>
<feature type="region of interest" description="Disordered" evidence="6">
    <location>
        <begin position="292"/>
        <end position="336"/>
    </location>
</feature>
<evidence type="ECO:0000313" key="9">
    <source>
        <dbReference type="EMBL" id="KAK4099303.1"/>
    </source>
</evidence>
<dbReference type="AlphaFoldDB" id="A0AAN6PWV4"/>
<evidence type="ECO:0000256" key="4">
    <source>
        <dbReference type="ARBA" id="ARBA00023136"/>
    </source>
</evidence>
<feature type="transmembrane region" description="Helical" evidence="7">
    <location>
        <begin position="100"/>
        <end position="123"/>
    </location>
</feature>
<gene>
    <name evidence="9" type="ORF">N658DRAFT_167018</name>
</gene>
<name>A0AAN6PWV4_9PEZI</name>
<dbReference type="Proteomes" id="UP001305647">
    <property type="component" value="Unassembled WGS sequence"/>
</dbReference>
<evidence type="ECO:0000256" key="1">
    <source>
        <dbReference type="ARBA" id="ARBA00004141"/>
    </source>
</evidence>
<feature type="transmembrane region" description="Helical" evidence="7">
    <location>
        <begin position="57"/>
        <end position="80"/>
    </location>
</feature>
<reference evidence="9" key="2">
    <citation type="submission" date="2023-05" db="EMBL/GenBank/DDBJ databases">
        <authorList>
            <consortium name="Lawrence Berkeley National Laboratory"/>
            <person name="Steindorff A."/>
            <person name="Hensen N."/>
            <person name="Bonometti L."/>
            <person name="Westerberg I."/>
            <person name="Brannstrom I.O."/>
            <person name="Guillou S."/>
            <person name="Cros-Aarteil S."/>
            <person name="Calhoun S."/>
            <person name="Haridas S."/>
            <person name="Kuo A."/>
            <person name="Mondo S."/>
            <person name="Pangilinan J."/>
            <person name="Riley R."/>
            <person name="Labutti K."/>
            <person name="Andreopoulos B."/>
            <person name="Lipzen A."/>
            <person name="Chen C."/>
            <person name="Yanf M."/>
            <person name="Daum C."/>
            <person name="Ng V."/>
            <person name="Clum A."/>
            <person name="Ohm R."/>
            <person name="Martin F."/>
            <person name="Silar P."/>
            <person name="Natvig D."/>
            <person name="Lalanne C."/>
            <person name="Gautier V."/>
            <person name="Ament-Velasquez S.L."/>
            <person name="Kruys A."/>
            <person name="Hutchinson M.I."/>
            <person name="Powell A.J."/>
            <person name="Barry K."/>
            <person name="Miller A.N."/>
            <person name="Grigoriev I.V."/>
            <person name="Debuchy R."/>
            <person name="Gladieux P."/>
            <person name="Thoren M.H."/>
            <person name="Johannesson H."/>
        </authorList>
    </citation>
    <scope>NUCLEOTIDE SEQUENCE</scope>
    <source>
        <strain evidence="9">CBS 757.83</strain>
    </source>
</reference>
<keyword evidence="10" id="KW-1185">Reference proteome</keyword>
<comment type="subcellular location">
    <subcellularLocation>
        <location evidence="1">Membrane</location>
        <topology evidence="1">Multi-pass membrane protein</topology>
    </subcellularLocation>
</comment>
<dbReference type="GO" id="GO:0016020">
    <property type="term" value="C:membrane"/>
    <property type="evidence" value="ECO:0007669"/>
    <property type="project" value="UniProtKB-SubCell"/>
</dbReference>
<evidence type="ECO:0000256" key="5">
    <source>
        <dbReference type="ARBA" id="ARBA00038359"/>
    </source>
</evidence>
<dbReference type="EMBL" id="MU863650">
    <property type="protein sequence ID" value="KAK4099303.1"/>
    <property type="molecule type" value="Genomic_DNA"/>
</dbReference>
<feature type="region of interest" description="Disordered" evidence="6">
    <location>
        <begin position="373"/>
        <end position="446"/>
    </location>
</feature>
<feature type="transmembrane region" description="Helical" evidence="7">
    <location>
        <begin position="218"/>
        <end position="237"/>
    </location>
</feature>
<evidence type="ECO:0000256" key="6">
    <source>
        <dbReference type="SAM" id="MobiDB-lite"/>
    </source>
</evidence>
<protein>
    <recommendedName>
        <fullName evidence="8">Rhodopsin domain-containing protein</fullName>
    </recommendedName>
</protein>
<feature type="transmembrane region" description="Helical" evidence="7">
    <location>
        <begin position="24"/>
        <end position="45"/>
    </location>
</feature>
<feature type="compositionally biased region" description="Basic and acidic residues" evidence="6">
    <location>
        <begin position="427"/>
        <end position="437"/>
    </location>
</feature>
<dbReference type="InterPro" id="IPR049326">
    <property type="entry name" value="Rhodopsin_dom_fungi"/>
</dbReference>
<feature type="transmembrane region" description="Helical" evidence="7">
    <location>
        <begin position="187"/>
        <end position="211"/>
    </location>
</feature>
<dbReference type="Pfam" id="PF20684">
    <property type="entry name" value="Fung_rhodopsin"/>
    <property type="match status" value="1"/>
</dbReference>
<evidence type="ECO:0000259" key="8">
    <source>
        <dbReference type="Pfam" id="PF20684"/>
    </source>
</evidence>
<feature type="region of interest" description="Disordered" evidence="6">
    <location>
        <begin position="451"/>
        <end position="470"/>
    </location>
</feature>
<comment type="caution">
    <text evidence="9">The sequence shown here is derived from an EMBL/GenBank/DDBJ whole genome shotgun (WGS) entry which is preliminary data.</text>
</comment>
<evidence type="ECO:0000256" key="3">
    <source>
        <dbReference type="ARBA" id="ARBA00022989"/>
    </source>
</evidence>
<reference evidence="9" key="1">
    <citation type="journal article" date="2023" name="Mol. Phylogenet. Evol.">
        <title>Genome-scale phylogeny and comparative genomics of the fungal order Sordariales.</title>
        <authorList>
            <person name="Hensen N."/>
            <person name="Bonometti L."/>
            <person name="Westerberg I."/>
            <person name="Brannstrom I.O."/>
            <person name="Guillou S."/>
            <person name="Cros-Aarteil S."/>
            <person name="Calhoun S."/>
            <person name="Haridas S."/>
            <person name="Kuo A."/>
            <person name="Mondo S."/>
            <person name="Pangilinan J."/>
            <person name="Riley R."/>
            <person name="LaButti K."/>
            <person name="Andreopoulos B."/>
            <person name="Lipzen A."/>
            <person name="Chen C."/>
            <person name="Yan M."/>
            <person name="Daum C."/>
            <person name="Ng V."/>
            <person name="Clum A."/>
            <person name="Steindorff A."/>
            <person name="Ohm R.A."/>
            <person name="Martin F."/>
            <person name="Silar P."/>
            <person name="Natvig D.O."/>
            <person name="Lalanne C."/>
            <person name="Gautier V."/>
            <person name="Ament-Velasquez S.L."/>
            <person name="Kruys A."/>
            <person name="Hutchinson M.I."/>
            <person name="Powell A.J."/>
            <person name="Barry K."/>
            <person name="Miller A.N."/>
            <person name="Grigoriev I.V."/>
            <person name="Debuchy R."/>
            <person name="Gladieux P."/>
            <person name="Hiltunen Thoren M."/>
            <person name="Johannesson H."/>
        </authorList>
    </citation>
    <scope>NUCLEOTIDE SEQUENCE</scope>
    <source>
        <strain evidence="9">CBS 757.83</strain>
    </source>
</reference>
<dbReference type="PANTHER" id="PTHR33048">
    <property type="entry name" value="PTH11-LIKE INTEGRAL MEMBRANE PROTEIN (AFU_ORTHOLOGUE AFUA_5G11245)"/>
    <property type="match status" value="1"/>
</dbReference>
<keyword evidence="4 7" id="KW-0472">Membrane</keyword>
<organism evidence="9 10">
    <name type="scientific">Parathielavia hyrcaniae</name>
    <dbReference type="NCBI Taxonomy" id="113614"/>
    <lineage>
        <taxon>Eukaryota</taxon>
        <taxon>Fungi</taxon>
        <taxon>Dikarya</taxon>
        <taxon>Ascomycota</taxon>
        <taxon>Pezizomycotina</taxon>
        <taxon>Sordariomycetes</taxon>
        <taxon>Sordariomycetidae</taxon>
        <taxon>Sordariales</taxon>
        <taxon>Chaetomiaceae</taxon>
        <taxon>Parathielavia</taxon>
    </lineage>
</organism>
<evidence type="ECO:0000313" key="10">
    <source>
        <dbReference type="Proteomes" id="UP001305647"/>
    </source>
</evidence>
<evidence type="ECO:0000256" key="2">
    <source>
        <dbReference type="ARBA" id="ARBA00022692"/>
    </source>
</evidence>
<feature type="transmembrane region" description="Helical" evidence="7">
    <location>
        <begin position="257"/>
        <end position="277"/>
    </location>
</feature>
<dbReference type="PANTHER" id="PTHR33048:SF155">
    <property type="entry name" value="INTEGRAL MEMBRANE PROTEIN"/>
    <property type="match status" value="1"/>
</dbReference>
<feature type="transmembrane region" description="Helical" evidence="7">
    <location>
        <begin position="135"/>
        <end position="157"/>
    </location>
</feature>
<dbReference type="InterPro" id="IPR052337">
    <property type="entry name" value="SAT4-like"/>
</dbReference>
<evidence type="ECO:0000256" key="7">
    <source>
        <dbReference type="SAM" id="Phobius"/>
    </source>
</evidence>
<keyword evidence="3 7" id="KW-1133">Transmembrane helix</keyword>
<feature type="domain" description="Rhodopsin" evidence="8">
    <location>
        <begin position="41"/>
        <end position="281"/>
    </location>
</feature>